<accession>M0QKM0</accession>
<dbReference type="PANTHER" id="PTHR33361:SF2">
    <property type="entry name" value="DUF885 DOMAIN-CONTAINING PROTEIN"/>
    <property type="match status" value="1"/>
</dbReference>
<reference evidence="2 3" key="1">
    <citation type="submission" date="2013-01" db="EMBL/GenBank/DDBJ databases">
        <title>Whole genome shotgun sequence of Gordonia soli NBRC 108243.</title>
        <authorList>
            <person name="Isaki-Nakamura S."/>
            <person name="Hosoyama A."/>
            <person name="Tsuchikane K."/>
            <person name="Ando Y."/>
            <person name="Baba S."/>
            <person name="Ohji S."/>
            <person name="Hamada M."/>
            <person name="Tamura T."/>
            <person name="Yamazoe A."/>
            <person name="Yamazaki S."/>
            <person name="Fujita N."/>
        </authorList>
    </citation>
    <scope>NUCLEOTIDE SEQUENCE [LARGE SCALE GENOMIC DNA]</scope>
    <source>
        <strain evidence="2 3">NBRC 108243</strain>
    </source>
</reference>
<dbReference type="InterPro" id="IPR010281">
    <property type="entry name" value="DUF885"/>
</dbReference>
<dbReference type="PANTHER" id="PTHR33361">
    <property type="entry name" value="GLR0591 PROTEIN"/>
    <property type="match status" value="1"/>
</dbReference>
<comment type="caution">
    <text evidence="2">The sequence shown here is derived from an EMBL/GenBank/DDBJ whole genome shotgun (WGS) entry which is preliminary data.</text>
</comment>
<dbReference type="Pfam" id="PF05960">
    <property type="entry name" value="DUF885"/>
    <property type="match status" value="1"/>
</dbReference>
<dbReference type="eggNOG" id="COG4805">
    <property type="taxonomic scope" value="Bacteria"/>
</dbReference>
<dbReference type="EMBL" id="BANX01000019">
    <property type="protein sequence ID" value="GAC68821.1"/>
    <property type="molecule type" value="Genomic_DNA"/>
</dbReference>
<protein>
    <recommendedName>
        <fullName evidence="4">DUF885 domain-containing protein</fullName>
    </recommendedName>
</protein>
<dbReference type="OrthoDB" id="9760040at2"/>
<keyword evidence="3" id="KW-1185">Reference proteome</keyword>
<sequence>MTGTGPGAEQETADPDRESDRRRRPTPVDAIADDFLARQAAEDPVFATEVGIAGHDGELTDFSPDAVAARADTDRAALRDLAAALPVDDVDRVTIATMSATLRRRIALADAGEMTGDLNVIASPVQVVRDIFDLMDTGSAEARATVVARLDAVPEALSTAVGALRQRISHGPPIARRQVLAVADQTDRAVDGITASIAAVANDPDLTDALDSAVAAARTAFGEMGAFLRSDVAAAAVDTDAVGRARYLLHLPAYLGADVDPDEAYAWALDHLAEIIAEQQAIADDLVPGGTIQDALKALDADPRYRITDRHAFVAWMQDLSDRAVAELGGTHFEIPARLTRLECRLAPSSTGVIYYTQPTADLSRPGRMWWSVPAGQEVFHTWQETTTVYHEGVPGHHLQLGSAIVSDDLNSWRKLASFTSGHGEGWALYAERLMAELGRLDDPGDRMGMLDSQRLRAARVVVDIGVHCGLAAPESVGGGTWDADKAWTFLTRSVAMDRSVLRFELDRYLGWPGQAPSYALGQRVWQQTRRQALAAHPDWSLKDFHTRALALGGVTLDVLRDELTRTS</sequence>
<evidence type="ECO:0008006" key="4">
    <source>
        <dbReference type="Google" id="ProtNLM"/>
    </source>
</evidence>
<dbReference type="Proteomes" id="UP000011666">
    <property type="component" value="Unassembled WGS sequence"/>
</dbReference>
<evidence type="ECO:0000256" key="1">
    <source>
        <dbReference type="SAM" id="MobiDB-lite"/>
    </source>
</evidence>
<proteinExistence type="predicted"/>
<gene>
    <name evidence="2" type="ORF">GS4_19_00110</name>
</gene>
<evidence type="ECO:0000313" key="2">
    <source>
        <dbReference type="EMBL" id="GAC68821.1"/>
    </source>
</evidence>
<dbReference type="AlphaFoldDB" id="M0QKM0"/>
<dbReference type="STRING" id="1223545.GS4_19_00110"/>
<name>M0QKM0_9ACTN</name>
<evidence type="ECO:0000313" key="3">
    <source>
        <dbReference type="Proteomes" id="UP000011666"/>
    </source>
</evidence>
<organism evidence="2 3">
    <name type="scientific">Gordonia soli NBRC 108243</name>
    <dbReference type="NCBI Taxonomy" id="1223545"/>
    <lineage>
        <taxon>Bacteria</taxon>
        <taxon>Bacillati</taxon>
        <taxon>Actinomycetota</taxon>
        <taxon>Actinomycetes</taxon>
        <taxon>Mycobacteriales</taxon>
        <taxon>Gordoniaceae</taxon>
        <taxon>Gordonia</taxon>
    </lineage>
</organism>
<feature type="region of interest" description="Disordered" evidence="1">
    <location>
        <begin position="1"/>
        <end position="28"/>
    </location>
</feature>